<dbReference type="GO" id="GO:0006801">
    <property type="term" value="P:superoxide metabolic process"/>
    <property type="evidence" value="ECO:0007669"/>
    <property type="project" value="InterPro"/>
</dbReference>
<evidence type="ECO:0008006" key="5">
    <source>
        <dbReference type="Google" id="ProtNLM"/>
    </source>
</evidence>
<sequence>MKHLHALAAGAFAAGLALPAAAQEATYTGTIDPVNGAETRQNPIGDVRVTRDGGTYTISLTVDGLSPGMHLAHIHGFPEGDPQEATCAGPATDANGDDFVDLIETRDVSGVTMIPLTDDPASLSLHSETYPTASEAGEVRFETTVEASALEEALDAEFSTPPALERRVVYIHGVPEDLPLPDSVRSLEGVPARVTLPVACAELEAQ</sequence>
<dbReference type="Proteomes" id="UP000600449">
    <property type="component" value="Unassembled WGS sequence"/>
</dbReference>
<accession>A0A917V314</accession>
<gene>
    <name evidence="3" type="ORF">GCM10011322_13530</name>
</gene>
<dbReference type="Gene3D" id="2.60.40.200">
    <property type="entry name" value="Superoxide dismutase, copper/zinc binding domain"/>
    <property type="match status" value="1"/>
</dbReference>
<dbReference type="InterPro" id="IPR036423">
    <property type="entry name" value="SOD-like_Cu/Zn_dom_sf"/>
</dbReference>
<dbReference type="EMBL" id="BMMF01000003">
    <property type="protein sequence ID" value="GGK28321.1"/>
    <property type="molecule type" value="Genomic_DNA"/>
</dbReference>
<dbReference type="GO" id="GO:0046872">
    <property type="term" value="F:metal ion binding"/>
    <property type="evidence" value="ECO:0007669"/>
    <property type="project" value="InterPro"/>
</dbReference>
<protein>
    <recommendedName>
        <fullName evidence="5">CHRD domain-containing protein</fullName>
    </recommendedName>
</protein>
<name>A0A917V314_9HYPH</name>
<evidence type="ECO:0000313" key="3">
    <source>
        <dbReference type="EMBL" id="GGK28321.1"/>
    </source>
</evidence>
<reference evidence="3 4" key="1">
    <citation type="journal article" date="2014" name="Int. J. Syst. Evol. Microbiol.">
        <title>Complete genome sequence of Corynebacterium casei LMG S-19264T (=DSM 44701T), isolated from a smear-ripened cheese.</title>
        <authorList>
            <consortium name="US DOE Joint Genome Institute (JGI-PGF)"/>
            <person name="Walter F."/>
            <person name="Albersmeier A."/>
            <person name="Kalinowski J."/>
            <person name="Ruckert C."/>
        </authorList>
    </citation>
    <scope>NUCLEOTIDE SEQUENCE [LARGE SCALE GENOMIC DNA]</scope>
    <source>
        <strain evidence="3 4">CGMCC 1.9161</strain>
    </source>
</reference>
<keyword evidence="2" id="KW-0732">Signal</keyword>
<comment type="similarity">
    <text evidence="1">Belongs to the Cu-Zn superoxide dismutase family.</text>
</comment>
<feature type="signal peptide" evidence="2">
    <location>
        <begin position="1"/>
        <end position="22"/>
    </location>
</feature>
<keyword evidence="4" id="KW-1185">Reference proteome</keyword>
<organism evidence="3 4">
    <name type="scientific">Salinarimonas ramus</name>
    <dbReference type="NCBI Taxonomy" id="690164"/>
    <lineage>
        <taxon>Bacteria</taxon>
        <taxon>Pseudomonadati</taxon>
        <taxon>Pseudomonadota</taxon>
        <taxon>Alphaproteobacteria</taxon>
        <taxon>Hyphomicrobiales</taxon>
        <taxon>Salinarimonadaceae</taxon>
        <taxon>Salinarimonas</taxon>
    </lineage>
</organism>
<evidence type="ECO:0000256" key="2">
    <source>
        <dbReference type="SAM" id="SignalP"/>
    </source>
</evidence>
<evidence type="ECO:0000313" key="4">
    <source>
        <dbReference type="Proteomes" id="UP000600449"/>
    </source>
</evidence>
<dbReference type="RefSeq" id="WP_188910953.1">
    <property type="nucleotide sequence ID" value="NZ_BMMF01000003.1"/>
</dbReference>
<feature type="chain" id="PRO_5037778360" description="CHRD domain-containing protein" evidence="2">
    <location>
        <begin position="23"/>
        <end position="206"/>
    </location>
</feature>
<dbReference type="SUPFAM" id="SSF49329">
    <property type="entry name" value="Cu,Zn superoxide dismutase-like"/>
    <property type="match status" value="1"/>
</dbReference>
<evidence type="ECO:0000256" key="1">
    <source>
        <dbReference type="ARBA" id="ARBA00010457"/>
    </source>
</evidence>
<proteinExistence type="inferred from homology"/>
<comment type="caution">
    <text evidence="3">The sequence shown here is derived from an EMBL/GenBank/DDBJ whole genome shotgun (WGS) entry which is preliminary data.</text>
</comment>
<dbReference type="AlphaFoldDB" id="A0A917V314"/>